<protein>
    <submittedName>
        <fullName evidence="2">Uncharacterized protein</fullName>
    </submittedName>
</protein>
<dbReference type="HOGENOM" id="CLU_906114_0_0_1"/>
<keyword evidence="3" id="KW-1185">Reference proteome</keyword>
<dbReference type="InParanoid" id="A0A067MMG6"/>
<feature type="region of interest" description="Disordered" evidence="1">
    <location>
        <begin position="20"/>
        <end position="41"/>
    </location>
</feature>
<feature type="region of interest" description="Disordered" evidence="1">
    <location>
        <begin position="107"/>
        <end position="160"/>
    </location>
</feature>
<dbReference type="Proteomes" id="UP000027195">
    <property type="component" value="Unassembled WGS sequence"/>
</dbReference>
<name>A0A067MMG6_BOTB1</name>
<gene>
    <name evidence="2" type="ORF">BOTBODRAFT_175939</name>
</gene>
<dbReference type="EMBL" id="KL198046">
    <property type="protein sequence ID" value="KDQ13077.1"/>
    <property type="molecule type" value="Genomic_DNA"/>
</dbReference>
<proteinExistence type="predicted"/>
<evidence type="ECO:0000256" key="1">
    <source>
        <dbReference type="SAM" id="MobiDB-lite"/>
    </source>
</evidence>
<evidence type="ECO:0000313" key="2">
    <source>
        <dbReference type="EMBL" id="KDQ13077.1"/>
    </source>
</evidence>
<evidence type="ECO:0000313" key="3">
    <source>
        <dbReference type="Proteomes" id="UP000027195"/>
    </source>
</evidence>
<dbReference type="AlphaFoldDB" id="A0A067MMG6"/>
<reference evidence="3" key="1">
    <citation type="journal article" date="2014" name="Proc. Natl. Acad. Sci. U.S.A.">
        <title>Extensive sampling of basidiomycete genomes demonstrates inadequacy of the white-rot/brown-rot paradigm for wood decay fungi.</title>
        <authorList>
            <person name="Riley R."/>
            <person name="Salamov A.A."/>
            <person name="Brown D.W."/>
            <person name="Nagy L.G."/>
            <person name="Floudas D."/>
            <person name="Held B.W."/>
            <person name="Levasseur A."/>
            <person name="Lombard V."/>
            <person name="Morin E."/>
            <person name="Otillar R."/>
            <person name="Lindquist E.A."/>
            <person name="Sun H."/>
            <person name="LaButti K.M."/>
            <person name="Schmutz J."/>
            <person name="Jabbour D."/>
            <person name="Luo H."/>
            <person name="Baker S.E."/>
            <person name="Pisabarro A.G."/>
            <person name="Walton J.D."/>
            <person name="Blanchette R.A."/>
            <person name="Henrissat B."/>
            <person name="Martin F."/>
            <person name="Cullen D."/>
            <person name="Hibbett D.S."/>
            <person name="Grigoriev I.V."/>
        </authorList>
    </citation>
    <scope>NUCLEOTIDE SEQUENCE [LARGE SCALE GENOMIC DNA]</scope>
    <source>
        <strain evidence="3">FD-172 SS1</strain>
    </source>
</reference>
<accession>A0A067MMG6</accession>
<organism evidence="2 3">
    <name type="scientific">Botryobasidium botryosum (strain FD-172 SS1)</name>
    <dbReference type="NCBI Taxonomy" id="930990"/>
    <lineage>
        <taxon>Eukaryota</taxon>
        <taxon>Fungi</taxon>
        <taxon>Dikarya</taxon>
        <taxon>Basidiomycota</taxon>
        <taxon>Agaricomycotina</taxon>
        <taxon>Agaricomycetes</taxon>
        <taxon>Cantharellales</taxon>
        <taxon>Botryobasidiaceae</taxon>
        <taxon>Botryobasidium</taxon>
    </lineage>
</organism>
<sequence>MNTNYSSLFNSGLLQMNKRSERPCASPWPAHQSPRRAPRRKSICRPPPLAWCLAPAAPAPAPPPQPSPQYKSFLSFDIADSSLSRNRSSSISSIATLKAWGAVSSKFNPEKRRSSLPEHSTQAPPRSIFARRRSLPDAKPIPRHSLPDVPRPPAPSPVQRLATLPPLETQHARRPSTPCTFISPSDALRLTIPSPIEFSLRRTPSLLSVSSTSSYSSYSTCSSASTTYKRSHRSDALAQLEGRYGQLPLSLQSSFVPFLGGDDEEEDGFSPLRVALSPVLNTWYGQNFMDLKDDEVWTTALDGFKFP</sequence>